<accession>A0A3B0W815</accession>
<dbReference type="AlphaFoldDB" id="A0A3B0W815"/>
<organism evidence="1">
    <name type="scientific">hydrothermal vent metagenome</name>
    <dbReference type="NCBI Taxonomy" id="652676"/>
    <lineage>
        <taxon>unclassified sequences</taxon>
        <taxon>metagenomes</taxon>
        <taxon>ecological metagenomes</taxon>
    </lineage>
</organism>
<reference evidence="1" key="1">
    <citation type="submission" date="2018-06" db="EMBL/GenBank/DDBJ databases">
        <authorList>
            <person name="Zhirakovskaya E."/>
        </authorList>
    </citation>
    <scope>NUCLEOTIDE SEQUENCE</scope>
</reference>
<gene>
    <name evidence="1" type="ORF">MNBD_GAMMA05-604</name>
</gene>
<sequence>MNQNAIIFNKNGYLIVKRFIPPPLLQVLHRYVLMKSQNGQLSHSDKQVPGAPSLYADTLMETLMELVMPQIENITERELFPTYSYFRIYKEGDILRPHIDRPSCEVSFSICLGYDVSNVNDASYCWPIHVDNSCDFRSNEAASRKSVTEDDGMALKLAPGDCVIYKGCEVRHWRNKFLGNYQAQAFIHYVDKNGPYAKYKFDTRPRLGAAADKIIDTGPYSYFPE</sequence>
<protein>
    <submittedName>
        <fullName evidence="1">RND efflux system, inner membrane transporter CmeB</fullName>
    </submittedName>
</protein>
<evidence type="ECO:0000313" key="1">
    <source>
        <dbReference type="EMBL" id="VAW52058.1"/>
    </source>
</evidence>
<name>A0A3B0W815_9ZZZZ</name>
<dbReference type="EMBL" id="UOFE01000024">
    <property type="protein sequence ID" value="VAW52058.1"/>
    <property type="molecule type" value="Genomic_DNA"/>
</dbReference>
<proteinExistence type="predicted"/>